<dbReference type="EMBL" id="MRZV01000073">
    <property type="protein sequence ID" value="PIK59817.1"/>
    <property type="molecule type" value="Genomic_DNA"/>
</dbReference>
<dbReference type="AlphaFoldDB" id="A0A2G8LHT3"/>
<proteinExistence type="predicted"/>
<comment type="caution">
    <text evidence="1">The sequence shown here is derived from an EMBL/GenBank/DDBJ whole genome shotgun (WGS) entry which is preliminary data.</text>
</comment>
<accession>A0A2G8LHT3</accession>
<name>A0A2G8LHT3_STIJA</name>
<gene>
    <name evidence="1" type="ORF">BSL78_03272</name>
</gene>
<keyword evidence="2" id="KW-1185">Reference proteome</keyword>
<organism evidence="1 2">
    <name type="scientific">Stichopus japonicus</name>
    <name type="common">Sea cucumber</name>
    <dbReference type="NCBI Taxonomy" id="307972"/>
    <lineage>
        <taxon>Eukaryota</taxon>
        <taxon>Metazoa</taxon>
        <taxon>Echinodermata</taxon>
        <taxon>Eleutherozoa</taxon>
        <taxon>Echinozoa</taxon>
        <taxon>Holothuroidea</taxon>
        <taxon>Aspidochirotacea</taxon>
        <taxon>Aspidochirotida</taxon>
        <taxon>Stichopodidae</taxon>
        <taxon>Apostichopus</taxon>
    </lineage>
</organism>
<reference evidence="1 2" key="1">
    <citation type="journal article" date="2017" name="PLoS Biol.">
        <title>The sea cucumber genome provides insights into morphological evolution and visceral regeneration.</title>
        <authorList>
            <person name="Zhang X."/>
            <person name="Sun L."/>
            <person name="Yuan J."/>
            <person name="Sun Y."/>
            <person name="Gao Y."/>
            <person name="Zhang L."/>
            <person name="Li S."/>
            <person name="Dai H."/>
            <person name="Hamel J.F."/>
            <person name="Liu C."/>
            <person name="Yu Y."/>
            <person name="Liu S."/>
            <person name="Lin W."/>
            <person name="Guo K."/>
            <person name="Jin S."/>
            <person name="Xu P."/>
            <person name="Storey K.B."/>
            <person name="Huan P."/>
            <person name="Zhang T."/>
            <person name="Zhou Y."/>
            <person name="Zhang J."/>
            <person name="Lin C."/>
            <person name="Li X."/>
            <person name="Xing L."/>
            <person name="Huo D."/>
            <person name="Sun M."/>
            <person name="Wang L."/>
            <person name="Mercier A."/>
            <person name="Li F."/>
            <person name="Yang H."/>
            <person name="Xiang J."/>
        </authorList>
    </citation>
    <scope>NUCLEOTIDE SEQUENCE [LARGE SCALE GENOMIC DNA]</scope>
    <source>
        <strain evidence="1">Shaxun</strain>
        <tissue evidence="1">Muscle</tissue>
    </source>
</reference>
<sequence length="339" mass="40419">MKRQEAWERIEKTFKEVEQTNFALTEGMLTKVMEDITRNIETQNYALSTTKCNDLLLQVLEELKCYCKNFLASDTSAIDKLRHLKDEYLRKYDEVAIGPAKAKVRHILEKEIVEEIDKTFVLFARAKYREKLNRNIEQFQFEDLWNNPEPGNINELTEVLRTQVQDILETYPELGRTTKNDLTTELEEDINVSLLSALITTYQEKLSQLRLRGILEEVDLRNELDTAKKGLFQIPILSENGELPEELRKLIENLEKCFKHENLERSHINCQQTLDLLFQYNWDYLTIEFFRKRYDEICKGPARQTVWNENEERIQQYYYSKIALWRKVSSPVKYFLFTE</sequence>
<dbReference type="Proteomes" id="UP000230750">
    <property type="component" value="Unassembled WGS sequence"/>
</dbReference>
<protein>
    <submittedName>
        <fullName evidence="1">Uncharacterized protein</fullName>
    </submittedName>
</protein>
<evidence type="ECO:0000313" key="2">
    <source>
        <dbReference type="Proteomes" id="UP000230750"/>
    </source>
</evidence>
<evidence type="ECO:0000313" key="1">
    <source>
        <dbReference type="EMBL" id="PIK59817.1"/>
    </source>
</evidence>